<evidence type="ECO:0008006" key="3">
    <source>
        <dbReference type="Google" id="ProtNLM"/>
    </source>
</evidence>
<dbReference type="AlphaFoldDB" id="A0A074XM84"/>
<sequence>LTDLCIRTDMRATRLQTKKRASIRKQITNNIMSKGKSEEAADPTTAMAGSPTEDLLAEHAPAGVFPLLDLPGEVLNMIIKHAVAAPDKEIIMLENAATPALARVSRYLRKSVLPIYLAINTFRVFTEEAPIAQNHQTMEAKFKIQNQVMEWLKPLGHMTPLFKSLIIHFGVEDDAQLVLEYSSEENGITVKHETTCRYCYKLGERLPILPRAILDSMPPNLNLRHHIEQAEERNTIIGDEHAQSIADIEADVYSKRTGIKRHTLALSMANIMGIERVINQGQMVFAMAVHTINMKRLKDTPNIIKHKDVEYILRKDTSI</sequence>
<dbReference type="GeneID" id="25409643"/>
<dbReference type="HOGENOM" id="CLU_924334_0_0_1"/>
<protein>
    <recommendedName>
        <fullName evidence="3">F-box domain-containing protein</fullName>
    </recommendedName>
</protein>
<keyword evidence="2" id="KW-1185">Reference proteome</keyword>
<dbReference type="EMBL" id="KL584705">
    <property type="protein sequence ID" value="KEQ75681.1"/>
    <property type="molecule type" value="Genomic_DNA"/>
</dbReference>
<dbReference type="Proteomes" id="UP000027730">
    <property type="component" value="Unassembled WGS sequence"/>
</dbReference>
<dbReference type="RefSeq" id="XP_013429605.1">
    <property type="nucleotide sequence ID" value="XM_013574151.1"/>
</dbReference>
<evidence type="ECO:0000313" key="1">
    <source>
        <dbReference type="EMBL" id="KEQ75681.1"/>
    </source>
</evidence>
<reference evidence="1 2" key="1">
    <citation type="journal article" date="2014" name="BMC Genomics">
        <title>Genome sequencing of four Aureobasidium pullulans varieties: biotechnological potential, stress tolerance, and description of new species.</title>
        <authorList>
            <person name="Gostin Ar C."/>
            <person name="Ohm R.A."/>
            <person name="Kogej T."/>
            <person name="Sonjak S."/>
            <person name="Turk M."/>
            <person name="Zajc J."/>
            <person name="Zalar P."/>
            <person name="Grube M."/>
            <person name="Sun H."/>
            <person name="Han J."/>
            <person name="Sharma A."/>
            <person name="Chiniquy J."/>
            <person name="Ngan C.Y."/>
            <person name="Lipzen A."/>
            <person name="Barry K."/>
            <person name="Grigoriev I.V."/>
            <person name="Gunde-Cimerman N."/>
        </authorList>
    </citation>
    <scope>NUCLEOTIDE SEQUENCE [LARGE SCALE GENOMIC DNA]</scope>
    <source>
        <strain evidence="1 2">CBS 147.97</strain>
    </source>
</reference>
<name>A0A074XM84_9PEZI</name>
<proteinExistence type="predicted"/>
<feature type="non-terminal residue" evidence="1">
    <location>
        <position position="1"/>
    </location>
</feature>
<dbReference type="OrthoDB" id="3902066at2759"/>
<organism evidence="1 2">
    <name type="scientific">Aureobasidium namibiae CBS 147.97</name>
    <dbReference type="NCBI Taxonomy" id="1043004"/>
    <lineage>
        <taxon>Eukaryota</taxon>
        <taxon>Fungi</taxon>
        <taxon>Dikarya</taxon>
        <taxon>Ascomycota</taxon>
        <taxon>Pezizomycotina</taxon>
        <taxon>Dothideomycetes</taxon>
        <taxon>Dothideomycetidae</taxon>
        <taxon>Dothideales</taxon>
        <taxon>Saccotheciaceae</taxon>
        <taxon>Aureobasidium</taxon>
    </lineage>
</organism>
<gene>
    <name evidence="1" type="ORF">M436DRAFT_41879</name>
</gene>
<evidence type="ECO:0000313" key="2">
    <source>
        <dbReference type="Proteomes" id="UP000027730"/>
    </source>
</evidence>
<accession>A0A074XM84</accession>